<evidence type="ECO:0000256" key="2">
    <source>
        <dbReference type="PIRSR" id="PIRSR601310-3"/>
    </source>
</evidence>
<protein>
    <submittedName>
        <fullName evidence="5">HIT family hydrolase</fullName>
    </submittedName>
</protein>
<dbReference type="RefSeq" id="WP_045546761.1">
    <property type="nucleotide sequence ID" value="NZ_JZDQ02000033.1"/>
</dbReference>
<reference evidence="5" key="1">
    <citation type="submission" date="2016-10" db="EMBL/GenBank/DDBJ databases">
        <title>Draft Genome Sequence of Nocardioides luteus Strain BAFB, an Alkane-Degrading Bacterium Isolated from JP-7 Polluted Soil.</title>
        <authorList>
            <person name="Brown L."/>
            <person name="Ruiz O.N."/>
            <person name="Gunasekera T."/>
        </authorList>
    </citation>
    <scope>NUCLEOTIDE SEQUENCE [LARGE SCALE GENOMIC DNA]</scope>
    <source>
        <strain evidence="5">BAFB</strain>
    </source>
</reference>
<dbReference type="InterPro" id="IPR001310">
    <property type="entry name" value="Histidine_triad_HIT"/>
</dbReference>
<name>A0A1J4N2L8_9ACTN</name>
<evidence type="ECO:0000313" key="6">
    <source>
        <dbReference type="Proteomes" id="UP000033772"/>
    </source>
</evidence>
<dbReference type="Proteomes" id="UP000033772">
    <property type="component" value="Unassembled WGS sequence"/>
</dbReference>
<dbReference type="EMBL" id="JZDQ02000033">
    <property type="protein sequence ID" value="OIJ24792.1"/>
    <property type="molecule type" value="Genomic_DNA"/>
</dbReference>
<dbReference type="Pfam" id="PF01230">
    <property type="entry name" value="HIT"/>
    <property type="match status" value="1"/>
</dbReference>
<dbReference type="InterPro" id="IPR011146">
    <property type="entry name" value="HIT-like"/>
</dbReference>
<keyword evidence="6" id="KW-1185">Reference proteome</keyword>
<dbReference type="PANTHER" id="PTHR23089">
    <property type="entry name" value="HISTIDINE TRIAD HIT PROTEIN"/>
    <property type="match status" value="1"/>
</dbReference>
<evidence type="ECO:0000256" key="1">
    <source>
        <dbReference type="PIRSR" id="PIRSR601310-1"/>
    </source>
</evidence>
<organism evidence="5 6">
    <name type="scientific">Nocardioides luteus</name>
    <dbReference type="NCBI Taxonomy" id="1844"/>
    <lineage>
        <taxon>Bacteria</taxon>
        <taxon>Bacillati</taxon>
        <taxon>Actinomycetota</taxon>
        <taxon>Actinomycetes</taxon>
        <taxon>Propionibacteriales</taxon>
        <taxon>Nocardioidaceae</taxon>
        <taxon>Nocardioides</taxon>
    </lineage>
</organism>
<sequence length="121" mass="13272">MSSAGTGVAYAGTDFYCDVAIPHPDRLDVVHEDEHVLAFHHTRPFWAVHIVAVPKRHIGSLTTVSAEDEADVRELLGVVQAVARDVEREHGAAAVLTNLGAYQDSKHLHVHIHSGGRRDQR</sequence>
<dbReference type="PROSITE" id="PS51084">
    <property type="entry name" value="HIT_2"/>
    <property type="match status" value="1"/>
</dbReference>
<dbReference type="OrthoDB" id="9784774at2"/>
<dbReference type="GO" id="GO:0016787">
    <property type="term" value="F:hydrolase activity"/>
    <property type="evidence" value="ECO:0007669"/>
    <property type="project" value="UniProtKB-KW"/>
</dbReference>
<dbReference type="Gene3D" id="3.30.428.10">
    <property type="entry name" value="HIT-like"/>
    <property type="match status" value="1"/>
</dbReference>
<feature type="domain" description="HIT" evidence="4">
    <location>
        <begin position="15"/>
        <end position="121"/>
    </location>
</feature>
<dbReference type="SUPFAM" id="SSF54197">
    <property type="entry name" value="HIT-like"/>
    <property type="match status" value="1"/>
</dbReference>
<comment type="caution">
    <text evidence="5">The sequence shown here is derived from an EMBL/GenBank/DDBJ whole genome shotgun (WGS) entry which is preliminary data.</text>
</comment>
<keyword evidence="5" id="KW-0378">Hydrolase</keyword>
<accession>A0A1J4N2L8</accession>
<feature type="active site" description="Tele-AMP-histidine intermediate" evidence="1">
    <location>
        <position position="111"/>
    </location>
</feature>
<evidence type="ECO:0000259" key="4">
    <source>
        <dbReference type="PROSITE" id="PS51084"/>
    </source>
</evidence>
<evidence type="ECO:0000313" key="5">
    <source>
        <dbReference type="EMBL" id="OIJ24792.1"/>
    </source>
</evidence>
<feature type="short sequence motif" description="Histidine triad motif" evidence="2">
    <location>
        <begin position="109"/>
        <end position="113"/>
    </location>
</feature>
<gene>
    <name evidence="5" type="ORF">UG56_021135</name>
</gene>
<dbReference type="InterPro" id="IPR036265">
    <property type="entry name" value="HIT-like_sf"/>
</dbReference>
<feature type="short sequence motif" description="Histidine triad motif" evidence="3">
    <location>
        <begin position="107"/>
        <end position="111"/>
    </location>
</feature>
<dbReference type="STRING" id="1844.UG56_021135"/>
<evidence type="ECO:0000256" key="3">
    <source>
        <dbReference type="PROSITE-ProRule" id="PRU00464"/>
    </source>
</evidence>
<proteinExistence type="predicted"/>
<dbReference type="AlphaFoldDB" id="A0A1J4N2L8"/>